<organism evidence="1 2">
    <name type="scientific">Racocetra fulgida</name>
    <dbReference type="NCBI Taxonomy" id="60492"/>
    <lineage>
        <taxon>Eukaryota</taxon>
        <taxon>Fungi</taxon>
        <taxon>Fungi incertae sedis</taxon>
        <taxon>Mucoromycota</taxon>
        <taxon>Glomeromycotina</taxon>
        <taxon>Glomeromycetes</taxon>
        <taxon>Diversisporales</taxon>
        <taxon>Gigasporaceae</taxon>
        <taxon>Racocetra</taxon>
    </lineage>
</organism>
<dbReference type="InterPro" id="IPR010255">
    <property type="entry name" value="Haem_peroxidase_sf"/>
</dbReference>
<dbReference type="PROSITE" id="PS50292">
    <property type="entry name" value="PEROXIDASE_3"/>
    <property type="match status" value="1"/>
</dbReference>
<dbReference type="AlphaFoldDB" id="A0A9N9EAW6"/>
<name>A0A9N9EAW6_9GLOM</name>
<dbReference type="GO" id="GO:0004601">
    <property type="term" value="F:peroxidase activity"/>
    <property type="evidence" value="ECO:0007669"/>
    <property type="project" value="InterPro"/>
</dbReference>
<evidence type="ECO:0000313" key="2">
    <source>
        <dbReference type="Proteomes" id="UP000789396"/>
    </source>
</evidence>
<feature type="non-terminal residue" evidence="1">
    <location>
        <position position="352"/>
    </location>
</feature>
<keyword evidence="2" id="KW-1185">Reference proteome</keyword>
<dbReference type="EMBL" id="CAJVPZ010015621">
    <property type="protein sequence ID" value="CAG8667549.1"/>
    <property type="molecule type" value="Genomic_DNA"/>
</dbReference>
<dbReference type="Proteomes" id="UP000789396">
    <property type="component" value="Unassembled WGS sequence"/>
</dbReference>
<dbReference type="PANTHER" id="PTHR11475:SF144">
    <property type="entry name" value="NAD(P)H OXIDASE (H2O2-FORMING)"/>
    <property type="match status" value="1"/>
</dbReference>
<proteinExistence type="predicted"/>
<sequence length="352" mass="38938">MTLSLSWGRIVNSTLYPVNFANSYLDLSSIYGVDNATARKLRTFKDGKLITGDFIGNGGAYNTALNNVSIKNFAPASGKVGLSPHLLPPEIKVDDGLVSGDLRCSENIQLPELTDDETIFQYARKIVIGEYQHIIFEEYLPSALGVEMPPYSASGTNGNGVDNIIVSMLRATSAEFDLEFSSTLRNMPGVIDLAAVDIARGMYNLISYHINSTALKLFLSTSKGRLLGLPDYDTFRAVYHPAGSVYSNPNCTRSDAQDSVNCFNIITNNITIATKLQKIYGKVNRVDAFIGTFAESKNENAPLPPTITAMIREEFLQKRSSDRFWYEGSKYTTDEIELIKQATMRDIIMRNT</sequence>
<accession>A0A9N9EAW6</accession>
<dbReference type="InterPro" id="IPR019791">
    <property type="entry name" value="Haem_peroxidase_animal"/>
</dbReference>
<dbReference type="Gene3D" id="1.10.640.10">
    <property type="entry name" value="Haem peroxidase domain superfamily, animal type"/>
    <property type="match status" value="3"/>
</dbReference>
<dbReference type="GO" id="GO:0006979">
    <property type="term" value="P:response to oxidative stress"/>
    <property type="evidence" value="ECO:0007669"/>
    <property type="project" value="InterPro"/>
</dbReference>
<dbReference type="Pfam" id="PF03098">
    <property type="entry name" value="An_peroxidase"/>
    <property type="match status" value="3"/>
</dbReference>
<protein>
    <submittedName>
        <fullName evidence="1">2225_t:CDS:1</fullName>
    </submittedName>
</protein>
<reference evidence="1" key="1">
    <citation type="submission" date="2021-06" db="EMBL/GenBank/DDBJ databases">
        <authorList>
            <person name="Kallberg Y."/>
            <person name="Tangrot J."/>
            <person name="Rosling A."/>
        </authorList>
    </citation>
    <scope>NUCLEOTIDE SEQUENCE</scope>
    <source>
        <strain evidence="1">IN212</strain>
    </source>
</reference>
<dbReference type="OrthoDB" id="823504at2759"/>
<comment type="caution">
    <text evidence="1">The sequence shown here is derived from an EMBL/GenBank/DDBJ whole genome shotgun (WGS) entry which is preliminary data.</text>
</comment>
<dbReference type="SUPFAM" id="SSF48113">
    <property type="entry name" value="Heme-dependent peroxidases"/>
    <property type="match status" value="1"/>
</dbReference>
<dbReference type="PANTHER" id="PTHR11475">
    <property type="entry name" value="OXIDASE/PEROXIDASE"/>
    <property type="match status" value="1"/>
</dbReference>
<dbReference type="InterPro" id="IPR037120">
    <property type="entry name" value="Haem_peroxidase_sf_animal"/>
</dbReference>
<evidence type="ECO:0000313" key="1">
    <source>
        <dbReference type="EMBL" id="CAG8667549.1"/>
    </source>
</evidence>
<dbReference type="PRINTS" id="PR00457">
    <property type="entry name" value="ANPEROXIDASE"/>
</dbReference>
<dbReference type="GO" id="GO:0020037">
    <property type="term" value="F:heme binding"/>
    <property type="evidence" value="ECO:0007669"/>
    <property type="project" value="InterPro"/>
</dbReference>
<gene>
    <name evidence="1" type="ORF">RFULGI_LOCUS9092</name>
</gene>